<dbReference type="RefSeq" id="WP_142568175.1">
    <property type="nucleotide sequence ID" value="NZ_BMMN01000020.1"/>
</dbReference>
<protein>
    <recommendedName>
        <fullName evidence="2">DUF4097 domain-containing protein</fullName>
    </recommendedName>
</protein>
<sequence>MRHKTMAIAGAVLGMSLVATACDVPFGFGEQQAVESYDVTDKVAVLDARTGSGDVVVREGDRSGVHVTETLHWRGDKPTDGHSVGGDTLTLKYKCDNCSVDYEVEVPRGLTMKIDSGSGDITLRDLTGQVNASTGSGDVEARGLAAAQVNTRTGSGDITLRFSAVPADVQAVTGSGDGRLWVPNGAYKVNVSSGSGDRTVEVPDDASAPNAITVRTGSGDAEVHKL</sequence>
<dbReference type="Gene3D" id="2.160.20.120">
    <property type="match status" value="1"/>
</dbReference>
<dbReference type="OrthoDB" id="4456952at2"/>
<reference evidence="3" key="2">
    <citation type="submission" date="2020-09" db="EMBL/GenBank/DDBJ databases">
        <authorList>
            <person name="Sun Q."/>
            <person name="Zhou Y."/>
        </authorList>
    </citation>
    <scope>NUCLEOTIDE SEQUENCE</scope>
    <source>
        <strain evidence="3">CGMCC 4.7138</strain>
    </source>
</reference>
<keyword evidence="1" id="KW-0732">Signal</keyword>
<keyword evidence="4" id="KW-1185">Reference proteome</keyword>
<feature type="domain" description="DUF4097" evidence="2">
    <location>
        <begin position="44"/>
        <end position="221"/>
    </location>
</feature>
<accession>A0A8H9LH55</accession>
<proteinExistence type="predicted"/>
<dbReference type="InterPro" id="IPR025164">
    <property type="entry name" value="Toastrack_DUF4097"/>
</dbReference>
<comment type="caution">
    <text evidence="3">The sequence shown here is derived from an EMBL/GenBank/DDBJ whole genome shotgun (WGS) entry which is preliminary data.</text>
</comment>
<evidence type="ECO:0000256" key="1">
    <source>
        <dbReference type="SAM" id="SignalP"/>
    </source>
</evidence>
<name>A0A8H9LH55_9ACTN</name>
<feature type="chain" id="PRO_5034125644" description="DUF4097 domain-containing protein" evidence="1">
    <location>
        <begin position="22"/>
        <end position="226"/>
    </location>
</feature>
<dbReference type="Pfam" id="PF13349">
    <property type="entry name" value="DUF4097"/>
    <property type="match status" value="1"/>
</dbReference>
<dbReference type="AlphaFoldDB" id="A0A8H9LH55"/>
<gene>
    <name evidence="3" type="ORF">GCM10011574_67180</name>
</gene>
<organism evidence="3 4">
    <name type="scientific">Microbispora bryophytorum</name>
    <dbReference type="NCBI Taxonomy" id="1460882"/>
    <lineage>
        <taxon>Bacteria</taxon>
        <taxon>Bacillati</taxon>
        <taxon>Actinomycetota</taxon>
        <taxon>Actinomycetes</taxon>
        <taxon>Streptosporangiales</taxon>
        <taxon>Streptosporangiaceae</taxon>
        <taxon>Microbispora</taxon>
    </lineage>
</organism>
<evidence type="ECO:0000259" key="2">
    <source>
        <dbReference type="Pfam" id="PF13349"/>
    </source>
</evidence>
<dbReference type="EMBL" id="BMMN01000020">
    <property type="protein sequence ID" value="GGO30611.1"/>
    <property type="molecule type" value="Genomic_DNA"/>
</dbReference>
<evidence type="ECO:0000313" key="4">
    <source>
        <dbReference type="Proteomes" id="UP000653480"/>
    </source>
</evidence>
<reference evidence="3" key="1">
    <citation type="journal article" date="2014" name="Int. J. Syst. Evol. Microbiol.">
        <title>Complete genome sequence of Corynebacterium casei LMG S-19264T (=DSM 44701T), isolated from a smear-ripened cheese.</title>
        <authorList>
            <consortium name="US DOE Joint Genome Institute (JGI-PGF)"/>
            <person name="Walter F."/>
            <person name="Albersmeier A."/>
            <person name="Kalinowski J."/>
            <person name="Ruckert C."/>
        </authorList>
    </citation>
    <scope>NUCLEOTIDE SEQUENCE</scope>
    <source>
        <strain evidence="3">CGMCC 4.7138</strain>
    </source>
</reference>
<feature type="signal peptide" evidence="1">
    <location>
        <begin position="1"/>
        <end position="21"/>
    </location>
</feature>
<evidence type="ECO:0000313" key="3">
    <source>
        <dbReference type="EMBL" id="GGO30611.1"/>
    </source>
</evidence>
<dbReference type="Proteomes" id="UP000653480">
    <property type="component" value="Unassembled WGS sequence"/>
</dbReference>
<dbReference type="PROSITE" id="PS51257">
    <property type="entry name" value="PROKAR_LIPOPROTEIN"/>
    <property type="match status" value="1"/>
</dbReference>